<dbReference type="EMBL" id="CP097330">
    <property type="protein sequence ID" value="URF02992.1"/>
    <property type="molecule type" value="Genomic_DNA"/>
</dbReference>
<sequence>MSNLLDDSWVVAISDYQSPSRFAVSVEPSFDMLQRNLAALSDGLAPPHYTVVGLFETEEAARDWGRHIQTMRNGRADIQDLLTRRPEED</sequence>
<dbReference type="RefSeq" id="WP_211943845.1">
    <property type="nucleotide sequence ID" value="NZ_CAJPVH010000047.1"/>
</dbReference>
<proteinExistence type="predicted"/>
<accession>A0AAE9HZ32</accession>
<dbReference type="Proteomes" id="UP001056132">
    <property type="component" value="Chromosome 1"/>
</dbReference>
<reference evidence="1" key="1">
    <citation type="journal article" date="2022" name="Microbiol. Resour. Announc.">
        <title>Genome Sequence of Cupriavidus campinensis Strain G5, a Member of a Bacterial Consortium Capable of Polyethylene Degradation.</title>
        <authorList>
            <person name="Schneider B."/>
            <person name="Pfeiffer F."/>
            <person name="Dyall-Smith M."/>
            <person name="Kunte H.J."/>
        </authorList>
    </citation>
    <scope>NUCLEOTIDE SEQUENCE</scope>
    <source>
        <strain evidence="1">G5</strain>
    </source>
</reference>
<evidence type="ECO:0000313" key="1">
    <source>
        <dbReference type="EMBL" id="URF02992.1"/>
    </source>
</evidence>
<dbReference type="KEGG" id="ccam:M5D45_10535"/>
<protein>
    <submittedName>
        <fullName evidence="1">Uncharacterized protein</fullName>
    </submittedName>
</protein>
<gene>
    <name evidence="1" type="ORF">M5D45_10535</name>
</gene>
<dbReference type="AlphaFoldDB" id="A0AAE9HZ32"/>
<name>A0AAE9HZ32_9BURK</name>
<evidence type="ECO:0000313" key="2">
    <source>
        <dbReference type="Proteomes" id="UP001056132"/>
    </source>
</evidence>
<organism evidence="1 2">
    <name type="scientific">Cupriavidus campinensis</name>
    <dbReference type="NCBI Taxonomy" id="151783"/>
    <lineage>
        <taxon>Bacteria</taxon>
        <taxon>Pseudomonadati</taxon>
        <taxon>Pseudomonadota</taxon>
        <taxon>Betaproteobacteria</taxon>
        <taxon>Burkholderiales</taxon>
        <taxon>Burkholderiaceae</taxon>
        <taxon>Cupriavidus</taxon>
    </lineage>
</organism>
<reference evidence="1" key="2">
    <citation type="submission" date="2022-05" db="EMBL/GenBank/DDBJ databases">
        <authorList>
            <person name="Kunte H.-J."/>
        </authorList>
    </citation>
    <scope>NUCLEOTIDE SEQUENCE</scope>
    <source>
        <strain evidence="1">G5</strain>
    </source>
</reference>